<dbReference type="Pfam" id="PF24723">
    <property type="entry name" value="DUF7675"/>
    <property type="match status" value="1"/>
</dbReference>
<keyword evidence="4" id="KW-1185">Reference proteome</keyword>
<gene>
    <name evidence="2" type="ORF">BGX16_1806</name>
    <name evidence="3" type="ORF">BGX16_1893</name>
</gene>
<dbReference type="EMBL" id="PGEX01000001">
    <property type="protein sequence ID" value="PJJ41888.1"/>
    <property type="molecule type" value="Genomic_DNA"/>
</dbReference>
<feature type="domain" description="DUF7675" evidence="1">
    <location>
        <begin position="13"/>
        <end position="75"/>
    </location>
</feature>
<reference evidence="2 4" key="1">
    <citation type="submission" date="2017-11" db="EMBL/GenBank/DDBJ databases">
        <title>Animal gut microbial communities from fecal samples from Wisconsin, USA.</title>
        <authorList>
            <person name="Neumann A."/>
        </authorList>
    </citation>
    <scope>NUCLEOTIDE SEQUENCE [LARGE SCALE GENOMIC DNA]</scope>
    <source>
        <strain evidence="2 4">UWS3</strain>
    </source>
</reference>
<protein>
    <recommendedName>
        <fullName evidence="1">DUF7675 domain-containing protein</fullName>
    </recommendedName>
</protein>
<evidence type="ECO:0000313" key="3">
    <source>
        <dbReference type="EMBL" id="PJJ41888.1"/>
    </source>
</evidence>
<dbReference type="EMBL" id="PGEX01000001">
    <property type="protein sequence ID" value="PJJ41807.1"/>
    <property type="molecule type" value="Genomic_DNA"/>
</dbReference>
<dbReference type="Proteomes" id="UP000231134">
    <property type="component" value="Unassembled WGS sequence"/>
</dbReference>
<accession>A0A2M9A854</accession>
<sequence>MELVENIKEKFSFYKENDTDKMYRVDFPDMDGWLAVSFDKKKVLFLYKDYPQNFSKEEKAIFEKEEPFWASFFNNGR</sequence>
<dbReference type="InterPro" id="IPR056092">
    <property type="entry name" value="DUF7675"/>
</dbReference>
<evidence type="ECO:0000313" key="4">
    <source>
        <dbReference type="Proteomes" id="UP000231134"/>
    </source>
</evidence>
<dbReference type="RefSeq" id="WP_100425734.1">
    <property type="nucleotide sequence ID" value="NZ_PGEX01000001.1"/>
</dbReference>
<organism evidence="2 4">
    <name type="scientific">Hallerella succinigenes</name>
    <dbReference type="NCBI Taxonomy" id="1896222"/>
    <lineage>
        <taxon>Bacteria</taxon>
        <taxon>Pseudomonadati</taxon>
        <taxon>Fibrobacterota</taxon>
        <taxon>Fibrobacteria</taxon>
        <taxon>Fibrobacterales</taxon>
        <taxon>Fibrobacteraceae</taxon>
        <taxon>Hallerella</taxon>
    </lineage>
</organism>
<comment type="caution">
    <text evidence="2">The sequence shown here is derived from an EMBL/GenBank/DDBJ whole genome shotgun (WGS) entry which is preliminary data.</text>
</comment>
<name>A0A2M9A854_9BACT</name>
<evidence type="ECO:0000313" key="2">
    <source>
        <dbReference type="EMBL" id="PJJ41807.1"/>
    </source>
</evidence>
<proteinExistence type="predicted"/>
<dbReference type="OrthoDB" id="9800835at2"/>
<dbReference type="AlphaFoldDB" id="A0A2M9A854"/>
<evidence type="ECO:0000259" key="1">
    <source>
        <dbReference type="Pfam" id="PF24723"/>
    </source>
</evidence>